<dbReference type="Pfam" id="PF05485">
    <property type="entry name" value="THAP"/>
    <property type="match status" value="1"/>
</dbReference>
<dbReference type="Proteomes" id="UP000078542">
    <property type="component" value="Unassembled WGS sequence"/>
</dbReference>
<dbReference type="PANTHER" id="PTHR47577:SF2">
    <property type="entry name" value="THAP DOMAIN CONTAINING 9"/>
    <property type="match status" value="1"/>
</dbReference>
<dbReference type="GO" id="GO:0003677">
    <property type="term" value="F:DNA binding"/>
    <property type="evidence" value="ECO:0007669"/>
    <property type="project" value="UniProtKB-UniRule"/>
</dbReference>
<sequence length="870" mass="100753">MKRRLDFVRKKCVKNNYLQLINFIIFVINRFPKEDDIRKQWLAFCRINEHVLNTVTKLCANHFREEDMIKKVKRSYIKPNTVPSIYGKKKKRSLQFDSFNNKIYTKKKKEYNATDNTSVTVNEYIPQSIENAQLDCQTSSEAEVSQPCIDIIEISDSTVKDNTLLKVVNDGLSTSPLFTSSRNEDVYCSTFQIPTKAIQEPQIMNEILKRKKGSKKKYVPELRSFALTLNFYSSKAYNFVRKKFRNLLPESSTIRKWYSVLNGRPGFTNEVLHALKCKVRKMEDPIFCNLVIDEIGIREQIEYDGNRYYGYVDLGVNSNTTNIDNPLPARNALVFMLVALNSHWKVPLGYFLINSLNGKERASLLEKSLELIYETGVILHSLTFDGNRVNITMCTNLGANFDIGETFKPYILHPITKEKIFCFLDPCHAIKLVRNTLGDKLILRYNEKQIYWSNIVSLQNLQETEGLKAATKLTKKHIMYKNNKMNVKLAAQTLSESVSTALKFVNQLYPKQFNLPEETALFCSMFNDAFDLLNVRTKFNNKKCKMALTSDNFNELKSYAANIIEYIKQLGTSTESILVSQRNTGFLGFIICLTNMFDLFNILKEKGFTYLLTYKLNQDHLETFFSALRSRGGFNDNPSAKQFETSYKRLLVRHEIEASDKGNCLINDVQILYASSEKKRSDGLFVEVDDVELSADAFDRDYLSRLCQLSPYIDEVVKYISGFVVRKLLINICHVCATFITANSTNSILINLKNRGNLVFPSQDVIKITQFCERVIRANYNIVRTKNNIKAILTIQIYREICDSVFNNSKMTEHIMQQDLFDNHKSELVKSIIEIYLNLRLFHEAKCAIDVGRKEYVRHKYKKLIHFKHQ</sequence>
<evidence type="ECO:0000256" key="1">
    <source>
        <dbReference type="ARBA" id="ARBA00022723"/>
    </source>
</evidence>
<evidence type="ECO:0000256" key="5">
    <source>
        <dbReference type="PROSITE-ProRule" id="PRU00309"/>
    </source>
</evidence>
<dbReference type="InterPro" id="IPR021896">
    <property type="entry name" value="THAP9-like_HTH"/>
</dbReference>
<evidence type="ECO:0000313" key="8">
    <source>
        <dbReference type="Proteomes" id="UP000078542"/>
    </source>
</evidence>
<dbReference type="InterPro" id="IPR048367">
    <property type="entry name" value="TNP-like_RNaseH_C"/>
</dbReference>
<evidence type="ECO:0000313" key="7">
    <source>
        <dbReference type="EMBL" id="KYN05929.1"/>
    </source>
</evidence>
<dbReference type="SMART" id="SM00980">
    <property type="entry name" value="THAP"/>
    <property type="match status" value="1"/>
</dbReference>
<keyword evidence="3" id="KW-0862">Zinc</keyword>
<dbReference type="SUPFAM" id="SSF57716">
    <property type="entry name" value="Glucocorticoid receptor-like (DNA-binding domain)"/>
    <property type="match status" value="1"/>
</dbReference>
<dbReference type="InterPro" id="IPR006612">
    <property type="entry name" value="THAP_Znf"/>
</dbReference>
<evidence type="ECO:0000259" key="6">
    <source>
        <dbReference type="PROSITE" id="PS50950"/>
    </source>
</evidence>
<dbReference type="GO" id="GO:0008270">
    <property type="term" value="F:zinc ion binding"/>
    <property type="evidence" value="ECO:0007669"/>
    <property type="project" value="UniProtKB-KW"/>
</dbReference>
<evidence type="ECO:0000256" key="2">
    <source>
        <dbReference type="ARBA" id="ARBA00022771"/>
    </source>
</evidence>
<dbReference type="STRING" id="456900.A0A151IM28"/>
<feature type="domain" description="THAP-type" evidence="6">
    <location>
        <begin position="1"/>
        <end position="86"/>
    </location>
</feature>
<dbReference type="PROSITE" id="PS50950">
    <property type="entry name" value="ZF_THAP"/>
    <property type="match status" value="1"/>
</dbReference>
<keyword evidence="1" id="KW-0479">Metal-binding</keyword>
<dbReference type="Pfam" id="PF12017">
    <property type="entry name" value="Tnp_P_element"/>
    <property type="match status" value="1"/>
</dbReference>
<dbReference type="PANTHER" id="PTHR47577">
    <property type="entry name" value="THAP DOMAIN-CONTAINING PROTEIN 6"/>
    <property type="match status" value="1"/>
</dbReference>
<keyword evidence="2 5" id="KW-0863">Zinc-finger</keyword>
<accession>A0A151IM28</accession>
<evidence type="ECO:0000256" key="4">
    <source>
        <dbReference type="ARBA" id="ARBA00023125"/>
    </source>
</evidence>
<dbReference type="EMBL" id="KQ977081">
    <property type="protein sequence ID" value="KYN05929.1"/>
    <property type="molecule type" value="Genomic_DNA"/>
</dbReference>
<name>A0A151IM28_9HYME</name>
<dbReference type="InterPro" id="IPR048366">
    <property type="entry name" value="TNP-like_GBD"/>
</dbReference>
<dbReference type="Pfam" id="PF21788">
    <property type="entry name" value="TNP-like_GBD"/>
    <property type="match status" value="1"/>
</dbReference>
<dbReference type="Pfam" id="PF21787">
    <property type="entry name" value="TNP-like_RNaseH_N"/>
    <property type="match status" value="1"/>
</dbReference>
<evidence type="ECO:0000256" key="3">
    <source>
        <dbReference type="ARBA" id="ARBA00022833"/>
    </source>
</evidence>
<organism evidence="7 8">
    <name type="scientific">Cyphomyrmex costatus</name>
    <dbReference type="NCBI Taxonomy" id="456900"/>
    <lineage>
        <taxon>Eukaryota</taxon>
        <taxon>Metazoa</taxon>
        <taxon>Ecdysozoa</taxon>
        <taxon>Arthropoda</taxon>
        <taxon>Hexapoda</taxon>
        <taxon>Insecta</taxon>
        <taxon>Pterygota</taxon>
        <taxon>Neoptera</taxon>
        <taxon>Endopterygota</taxon>
        <taxon>Hymenoptera</taxon>
        <taxon>Apocrita</taxon>
        <taxon>Aculeata</taxon>
        <taxon>Formicoidea</taxon>
        <taxon>Formicidae</taxon>
        <taxon>Myrmicinae</taxon>
        <taxon>Cyphomyrmex</taxon>
    </lineage>
</organism>
<dbReference type="Pfam" id="PF21789">
    <property type="entry name" value="TNP-like_RNaseH_C"/>
    <property type="match status" value="1"/>
</dbReference>
<dbReference type="InterPro" id="IPR048365">
    <property type="entry name" value="TNP-like_RNaseH_N"/>
</dbReference>
<proteinExistence type="predicted"/>
<protein>
    <submittedName>
        <fullName evidence="7">THAP domain-containing protein 9</fullName>
    </submittedName>
</protein>
<dbReference type="AlphaFoldDB" id="A0A151IM28"/>
<reference evidence="7 8" key="1">
    <citation type="submission" date="2016-03" db="EMBL/GenBank/DDBJ databases">
        <title>Cyphomyrmex costatus WGS genome.</title>
        <authorList>
            <person name="Nygaard S."/>
            <person name="Hu H."/>
            <person name="Boomsma J."/>
            <person name="Zhang G."/>
        </authorList>
    </citation>
    <scope>NUCLEOTIDE SEQUENCE [LARGE SCALE GENOMIC DNA]</scope>
    <source>
        <strain evidence="7">MS0001</strain>
        <tissue evidence="7">Whole body</tissue>
    </source>
</reference>
<keyword evidence="8" id="KW-1185">Reference proteome</keyword>
<keyword evidence="4 5" id="KW-0238">DNA-binding</keyword>
<gene>
    <name evidence="7" type="ORF">ALC62_03131</name>
</gene>